<evidence type="ECO:0000256" key="1">
    <source>
        <dbReference type="ARBA" id="ARBA00022630"/>
    </source>
</evidence>
<gene>
    <name evidence="7" type="ORF">CLCY_1c03320</name>
</gene>
<protein>
    <recommendedName>
        <fullName evidence="6">FAD/NAD(P)-binding domain-containing protein</fullName>
    </recommendedName>
</protein>
<comment type="caution">
    <text evidence="7">The sequence shown here is derived from an EMBL/GenBank/DDBJ whole genome shotgun (WGS) entry which is preliminary data.</text>
</comment>
<evidence type="ECO:0000256" key="3">
    <source>
        <dbReference type="ARBA" id="ARBA00023002"/>
    </source>
</evidence>
<dbReference type="Pfam" id="PF07992">
    <property type="entry name" value="Pyr_redox_2"/>
    <property type="match status" value="1"/>
</dbReference>
<dbReference type="STRING" id="1121307.CLCY_1c03320"/>
<evidence type="ECO:0000313" key="8">
    <source>
        <dbReference type="Proteomes" id="UP000036756"/>
    </source>
</evidence>
<dbReference type="SUPFAM" id="SSF51905">
    <property type="entry name" value="FAD/NAD(P)-binding domain"/>
    <property type="match status" value="1"/>
</dbReference>
<dbReference type="PANTHER" id="PTHR48105">
    <property type="entry name" value="THIOREDOXIN REDUCTASE 1-RELATED-RELATED"/>
    <property type="match status" value="1"/>
</dbReference>
<evidence type="ECO:0000259" key="6">
    <source>
        <dbReference type="Pfam" id="PF07992"/>
    </source>
</evidence>
<dbReference type="InterPro" id="IPR050097">
    <property type="entry name" value="Ferredoxin-NADP_redctase_2"/>
</dbReference>
<dbReference type="Gene3D" id="3.50.50.60">
    <property type="entry name" value="FAD/NAD(P)-binding domain"/>
    <property type="match status" value="2"/>
</dbReference>
<dbReference type="InterPro" id="IPR036188">
    <property type="entry name" value="FAD/NAD-bd_sf"/>
</dbReference>
<dbReference type="RefSeq" id="WP_048571483.1">
    <property type="nucleotide sequence ID" value="NZ_LFVU01000028.1"/>
</dbReference>
<keyword evidence="1" id="KW-0285">Flavoprotein</keyword>
<evidence type="ECO:0000256" key="2">
    <source>
        <dbReference type="ARBA" id="ARBA00022827"/>
    </source>
</evidence>
<dbReference type="PATRIC" id="fig|1121307.3.peg.697"/>
<dbReference type="InterPro" id="IPR023753">
    <property type="entry name" value="FAD/NAD-binding_dom"/>
</dbReference>
<accession>A0A0J8D9X9</accession>
<organism evidence="7 8">
    <name type="scientific">Clostridium cylindrosporum DSM 605</name>
    <dbReference type="NCBI Taxonomy" id="1121307"/>
    <lineage>
        <taxon>Bacteria</taxon>
        <taxon>Bacillati</taxon>
        <taxon>Bacillota</taxon>
        <taxon>Clostridia</taxon>
        <taxon>Eubacteriales</taxon>
        <taxon>Clostridiaceae</taxon>
        <taxon>Clostridium</taxon>
    </lineage>
</organism>
<keyword evidence="4" id="KW-1015">Disulfide bond</keyword>
<keyword evidence="5" id="KW-0676">Redox-active center</keyword>
<dbReference type="EMBL" id="LFVU01000028">
    <property type="protein sequence ID" value="KMT21098.1"/>
    <property type="molecule type" value="Genomic_DNA"/>
</dbReference>
<dbReference type="OrthoDB" id="9806179at2"/>
<dbReference type="PROSITE" id="PS00573">
    <property type="entry name" value="PYRIDINE_REDOX_2"/>
    <property type="match status" value="1"/>
</dbReference>
<dbReference type="Proteomes" id="UP000036756">
    <property type="component" value="Unassembled WGS sequence"/>
</dbReference>
<evidence type="ECO:0000256" key="5">
    <source>
        <dbReference type="ARBA" id="ARBA00023284"/>
    </source>
</evidence>
<proteinExistence type="predicted"/>
<dbReference type="PRINTS" id="PR00368">
    <property type="entry name" value="FADPNR"/>
</dbReference>
<dbReference type="AlphaFoldDB" id="A0A0J8D9X9"/>
<evidence type="ECO:0000256" key="4">
    <source>
        <dbReference type="ARBA" id="ARBA00023157"/>
    </source>
</evidence>
<dbReference type="GO" id="GO:0016668">
    <property type="term" value="F:oxidoreductase activity, acting on a sulfur group of donors, NAD(P) as acceptor"/>
    <property type="evidence" value="ECO:0007669"/>
    <property type="project" value="UniProtKB-ARBA"/>
</dbReference>
<feature type="domain" description="FAD/NAD(P)-binding" evidence="6">
    <location>
        <begin position="8"/>
        <end position="295"/>
    </location>
</feature>
<keyword evidence="2" id="KW-0274">FAD</keyword>
<dbReference type="InterPro" id="IPR008255">
    <property type="entry name" value="Pyr_nucl-diS_OxRdtase_2_AS"/>
</dbReference>
<name>A0A0J8D9X9_CLOCY</name>
<evidence type="ECO:0000313" key="7">
    <source>
        <dbReference type="EMBL" id="KMT21098.1"/>
    </source>
</evidence>
<sequence>MSKDIVNKDIIIIGSGPAGLTAGIYAGRSKLDTLILEDEIVGGQIIGTYAIENYPGFHRIGGSDFAGRLASQAADSGARIEEFDTIVSVNLTDNEKKIETSGKIYNPLAVIIATGSKHRPLPIPEEQKFHGKGIHYCELCDGEMYTDKHVLVVGGGNSGVEAAIYLSKYASQLTLIHWRDSLTAEKSSIEDLTNNPKIKVLYNTEILSANGEDSINSVMLKNNKTNEEYEYEVDGIFTYVGMVPRTELFKEYIELNKDGYIKANENTETNIKGVFAAGDVREKSVRQLTTAVADGTVSALMAEKYILQLRRK</sequence>
<dbReference type="PRINTS" id="PR00469">
    <property type="entry name" value="PNDRDTASEII"/>
</dbReference>
<reference evidence="7 8" key="1">
    <citation type="submission" date="2015-06" db="EMBL/GenBank/DDBJ databases">
        <title>Draft genome sequence of the purine-degrading Clostridium cylindrosporum HC-1 (DSM 605).</title>
        <authorList>
            <person name="Poehlein A."/>
            <person name="Schiel-Bengelsdorf B."/>
            <person name="Bengelsdorf F."/>
            <person name="Daniel R."/>
            <person name="Duerre P."/>
        </authorList>
    </citation>
    <scope>NUCLEOTIDE SEQUENCE [LARGE SCALE GENOMIC DNA]</scope>
    <source>
        <strain evidence="7 8">DSM 605</strain>
    </source>
</reference>
<keyword evidence="8" id="KW-1185">Reference proteome</keyword>
<keyword evidence="3" id="KW-0560">Oxidoreductase</keyword>